<comment type="caution">
    <text evidence="1">The sequence shown here is derived from an EMBL/GenBank/DDBJ whole genome shotgun (WGS) entry which is preliminary data.</text>
</comment>
<proteinExistence type="predicted"/>
<evidence type="ECO:0000313" key="1">
    <source>
        <dbReference type="EMBL" id="CDL27877.1"/>
    </source>
</evidence>
<dbReference type="EMBL" id="CBWN010000110">
    <property type="protein sequence ID" value="CDL27877.1"/>
    <property type="molecule type" value="Genomic_DNA"/>
</dbReference>
<evidence type="ECO:0000313" key="2">
    <source>
        <dbReference type="Proteomes" id="UP000019199"/>
    </source>
</evidence>
<reference evidence="1 2" key="1">
    <citation type="submission" date="2013-10" db="EMBL/GenBank/DDBJ databases">
        <title>Antibiotic resistance diversity of beta-lactamase producers in the General Hospital Vienna.</title>
        <authorList>
            <person name="Barisic I."/>
            <person name="Mitteregger D."/>
            <person name="Hirschl A.M."/>
            <person name="Noehammer C."/>
            <person name="Wiesinger-Mayr H."/>
        </authorList>
    </citation>
    <scope>NUCLEOTIDE SEQUENCE [LARGE SCALE GENOMIC DNA]</scope>
    <source>
        <strain evidence="1 2">ISC7</strain>
    </source>
</reference>
<name>W1F486_ECOLX</name>
<dbReference type="Proteomes" id="UP000019199">
    <property type="component" value="Unassembled WGS sequence"/>
</dbReference>
<protein>
    <submittedName>
        <fullName evidence="1">Uncharacterized protein</fullName>
    </submittedName>
</protein>
<accession>W1F486</accession>
<organism evidence="1 2">
    <name type="scientific">Escherichia coli ISC7</name>
    <dbReference type="NCBI Taxonomy" id="1432555"/>
    <lineage>
        <taxon>Bacteria</taxon>
        <taxon>Pseudomonadati</taxon>
        <taxon>Pseudomonadota</taxon>
        <taxon>Gammaproteobacteria</taxon>
        <taxon>Enterobacterales</taxon>
        <taxon>Enterobacteriaceae</taxon>
        <taxon>Escherichia</taxon>
    </lineage>
</organism>
<sequence>MEHFIIEYRGLTPVKNKEALNAGKNNMAIKNIERNSF</sequence>
<dbReference type="AlphaFoldDB" id="W1F486"/>